<protein>
    <submittedName>
        <fullName evidence="1">Uncharacterized protein</fullName>
    </submittedName>
</protein>
<dbReference type="OrthoDB" id="9975714at2"/>
<gene>
    <name evidence="1" type="ordered locus">Bresu_1211</name>
</gene>
<dbReference type="STRING" id="633149.Bresu_1211"/>
<reference evidence="1" key="1">
    <citation type="submission" date="2010-07" db="EMBL/GenBank/DDBJ databases">
        <title>Complete sequence of Brevundimonas subvibrioides ATCC 15264.</title>
        <authorList>
            <consortium name="US DOE Joint Genome Institute"/>
            <person name="Lucas S."/>
            <person name="Copeland A."/>
            <person name="Lapidus A."/>
            <person name="Cheng J.-F."/>
            <person name="Bruce D."/>
            <person name="Goodwin L."/>
            <person name="Pitluck S."/>
            <person name="Zhang X."/>
            <person name="Detter J.C."/>
            <person name="Han C."/>
            <person name="Tapia R."/>
            <person name="Land M."/>
            <person name="Hauser L."/>
            <person name="Chang Y.-J."/>
            <person name="Jeffries C."/>
            <person name="Kyrpides N."/>
            <person name="Ivanova N."/>
            <person name="Ovchinnikova G."/>
            <person name="Brown P.J.B."/>
            <person name="Brun Y.V."/>
            <person name="Woyke T."/>
        </authorList>
    </citation>
    <scope>NUCLEOTIDE SEQUENCE</scope>
    <source>
        <strain evidence="1">ATCC 15264</strain>
    </source>
</reference>
<dbReference type="AlphaFoldDB" id="D9QF38"/>
<evidence type="ECO:0000313" key="1">
    <source>
        <dbReference type="EMBL" id="ADL00523.1"/>
    </source>
</evidence>
<name>D9QF38_BRESC</name>
<keyword evidence="2" id="KW-1185">Reference proteome</keyword>
<dbReference type="RefSeq" id="WP_013268626.1">
    <property type="nucleotide sequence ID" value="NC_014375.1"/>
</dbReference>
<dbReference type="InParanoid" id="D9QF38"/>
<dbReference type="HOGENOM" id="CLU_3005177_0_0_5"/>
<evidence type="ECO:0000313" key="2">
    <source>
        <dbReference type="Proteomes" id="UP000002696"/>
    </source>
</evidence>
<proteinExistence type="predicted"/>
<accession>D9QF38</accession>
<dbReference type="EMBL" id="CP002102">
    <property type="protein sequence ID" value="ADL00523.1"/>
    <property type="molecule type" value="Genomic_DNA"/>
</dbReference>
<organism evidence="1 2">
    <name type="scientific">Brevundimonas subvibrioides (strain ATCC 15264 / DSM 4735 / LMG 14903 / NBRC 16000 / CB 81)</name>
    <name type="common">Caulobacter subvibrioides</name>
    <dbReference type="NCBI Taxonomy" id="633149"/>
    <lineage>
        <taxon>Bacteria</taxon>
        <taxon>Pseudomonadati</taxon>
        <taxon>Pseudomonadota</taxon>
        <taxon>Alphaproteobacteria</taxon>
        <taxon>Caulobacterales</taxon>
        <taxon>Caulobacteraceae</taxon>
        <taxon>Brevundimonas</taxon>
    </lineage>
</organism>
<dbReference type="Proteomes" id="UP000002696">
    <property type="component" value="Chromosome"/>
</dbReference>
<sequence>MIDKDQKNAILAAEAEFERKENLARALAESGVTLIGKITSGPPVGRAPEALVTDGE</sequence>
<dbReference type="KEGG" id="bsb:Bresu_1211"/>